<feature type="non-terminal residue" evidence="2">
    <location>
        <position position="1"/>
    </location>
</feature>
<gene>
    <name evidence="2" type="ORF">B7463_g1387</name>
</gene>
<evidence type="ECO:0000256" key="1">
    <source>
        <dbReference type="SAM" id="MobiDB-lite"/>
    </source>
</evidence>
<sequence length="164" mass="17724">MEGPLLEGQQHRLIRITPRALREHVDALIVLLHLLSSTSHRASSTGAIRTIDEDGARKAHEPAQKRRALQRLLRRDAAVLGEDPSQHENVELGLVVADEDGRARRVEVVIGVLDGEGHSRGEPHDVLEAARGRPLRDARIADDAQDDRGDDSVAGADDEGGVGG</sequence>
<feature type="non-terminal residue" evidence="2">
    <location>
        <position position="164"/>
    </location>
</feature>
<organism evidence="2 3">
    <name type="scientific">Scytalidium lignicola</name>
    <name type="common">Hyphomycete</name>
    <dbReference type="NCBI Taxonomy" id="5539"/>
    <lineage>
        <taxon>Eukaryota</taxon>
        <taxon>Fungi</taxon>
        <taxon>Dikarya</taxon>
        <taxon>Ascomycota</taxon>
        <taxon>Pezizomycotina</taxon>
        <taxon>Leotiomycetes</taxon>
        <taxon>Leotiomycetes incertae sedis</taxon>
        <taxon>Scytalidium</taxon>
    </lineage>
</organism>
<protein>
    <submittedName>
        <fullName evidence="2">Uncharacterized protein</fullName>
    </submittedName>
</protein>
<feature type="region of interest" description="Disordered" evidence="1">
    <location>
        <begin position="115"/>
        <end position="164"/>
    </location>
</feature>
<keyword evidence="3" id="KW-1185">Reference proteome</keyword>
<comment type="caution">
    <text evidence="2">The sequence shown here is derived from an EMBL/GenBank/DDBJ whole genome shotgun (WGS) entry which is preliminary data.</text>
</comment>
<dbReference type="AlphaFoldDB" id="A0A3E2HNH4"/>
<accession>A0A3E2HNH4</accession>
<feature type="compositionally biased region" description="Basic and acidic residues" evidence="1">
    <location>
        <begin position="115"/>
        <end position="151"/>
    </location>
</feature>
<evidence type="ECO:0000313" key="2">
    <source>
        <dbReference type="EMBL" id="RFU34949.1"/>
    </source>
</evidence>
<name>A0A3E2HNH4_SCYLI</name>
<evidence type="ECO:0000313" key="3">
    <source>
        <dbReference type="Proteomes" id="UP000258309"/>
    </source>
</evidence>
<dbReference type="Proteomes" id="UP000258309">
    <property type="component" value="Unassembled WGS sequence"/>
</dbReference>
<reference evidence="2 3" key="1">
    <citation type="submission" date="2018-05" db="EMBL/GenBank/DDBJ databases">
        <title>Draft genome sequence of Scytalidium lignicola DSM 105466, a ubiquitous saprotrophic fungus.</title>
        <authorList>
            <person name="Buettner E."/>
            <person name="Gebauer A.M."/>
            <person name="Hofrichter M."/>
            <person name="Liers C."/>
            <person name="Kellner H."/>
        </authorList>
    </citation>
    <scope>NUCLEOTIDE SEQUENCE [LARGE SCALE GENOMIC DNA]</scope>
    <source>
        <strain evidence="2 3">DSM 105466</strain>
    </source>
</reference>
<dbReference type="EMBL" id="NCSJ02000014">
    <property type="protein sequence ID" value="RFU34949.1"/>
    <property type="molecule type" value="Genomic_DNA"/>
</dbReference>
<proteinExistence type="predicted"/>